<evidence type="ECO:0000256" key="2">
    <source>
        <dbReference type="ARBA" id="ARBA00022692"/>
    </source>
</evidence>
<proteinExistence type="predicted"/>
<feature type="transmembrane region" description="Helical" evidence="5">
    <location>
        <begin position="193"/>
        <end position="210"/>
    </location>
</feature>
<feature type="transmembrane region" description="Helical" evidence="5">
    <location>
        <begin position="114"/>
        <end position="132"/>
    </location>
</feature>
<organism evidence="6">
    <name type="scientific">Arcella intermedia</name>
    <dbReference type="NCBI Taxonomy" id="1963864"/>
    <lineage>
        <taxon>Eukaryota</taxon>
        <taxon>Amoebozoa</taxon>
        <taxon>Tubulinea</taxon>
        <taxon>Elardia</taxon>
        <taxon>Arcellinida</taxon>
        <taxon>Sphaerothecina</taxon>
        <taxon>Arcellidae</taxon>
        <taxon>Arcella</taxon>
    </lineage>
</organism>
<feature type="transmembrane region" description="Helical" evidence="5">
    <location>
        <begin position="230"/>
        <end position="253"/>
    </location>
</feature>
<protein>
    <recommendedName>
        <fullName evidence="7">Transmembrane protein 184C</fullName>
    </recommendedName>
</protein>
<sequence>MSLIYGHLYYWTCPSQQRYIVRLLMMVPIYSIDSWLSLIFQEQSIYFDIFRDCYEAYVMYQFFCLLTVYIEGDDNSGKLFEMLEKKDEIHYPYPLCFLRPFKPSPWFLLVSKQFILQYVVVKPFISIIAAVLESLDLYNEGNFLPWYGFVYCTTLNLTSVNFSMYFLIWFYVTSSDELQEYKPIPKFLCIKSVIFFSFWQGVLIAALSYFEVIPDVGEWSKEDISRSLQDFIICIEMFLLSIAHHFVFDYTAYKVPKMKKSIIQRPLRHFSQVINQKDMFIDIKNTYNINKYKEAKRQYKASKERYIELKKSSISLEMVTDETNVELESAL</sequence>
<accession>A0A6B2L8T7</accession>
<keyword evidence="2 5" id="KW-0812">Transmembrane</keyword>
<dbReference type="InterPro" id="IPR005178">
    <property type="entry name" value="Ostalpha/TMEM184C"/>
</dbReference>
<evidence type="ECO:0008006" key="7">
    <source>
        <dbReference type="Google" id="ProtNLM"/>
    </source>
</evidence>
<dbReference type="EMBL" id="GIBP01004417">
    <property type="protein sequence ID" value="NDV33386.1"/>
    <property type="molecule type" value="Transcribed_RNA"/>
</dbReference>
<keyword evidence="4 5" id="KW-0472">Membrane</keyword>
<comment type="subcellular location">
    <subcellularLocation>
        <location evidence="1">Membrane</location>
        <topology evidence="1">Multi-pass membrane protein</topology>
    </subcellularLocation>
</comment>
<dbReference type="GO" id="GO:0016020">
    <property type="term" value="C:membrane"/>
    <property type="evidence" value="ECO:0007669"/>
    <property type="project" value="UniProtKB-SubCell"/>
</dbReference>
<name>A0A6B2L8T7_9EUKA</name>
<evidence type="ECO:0000256" key="1">
    <source>
        <dbReference type="ARBA" id="ARBA00004141"/>
    </source>
</evidence>
<evidence type="ECO:0000256" key="3">
    <source>
        <dbReference type="ARBA" id="ARBA00022989"/>
    </source>
</evidence>
<reference evidence="6" key="1">
    <citation type="journal article" date="2020" name="J. Eukaryot. Microbiol.">
        <title>De novo Sequencing, Assembly and Annotation of the Transcriptome for the Free-Living Testate Amoeba Arcella intermedia.</title>
        <authorList>
            <person name="Ribeiro G.M."/>
            <person name="Porfirio-Sousa A.L."/>
            <person name="Maurer-Alcala X.X."/>
            <person name="Katz L.A."/>
            <person name="Lahr D.J.G."/>
        </authorList>
    </citation>
    <scope>NUCLEOTIDE SEQUENCE</scope>
</reference>
<feature type="transmembrane region" description="Helical" evidence="5">
    <location>
        <begin position="144"/>
        <end position="172"/>
    </location>
</feature>
<keyword evidence="3 5" id="KW-1133">Transmembrane helix</keyword>
<evidence type="ECO:0000256" key="4">
    <source>
        <dbReference type="ARBA" id="ARBA00023136"/>
    </source>
</evidence>
<evidence type="ECO:0000313" key="6">
    <source>
        <dbReference type="EMBL" id="NDV33386.1"/>
    </source>
</evidence>
<dbReference type="Pfam" id="PF03619">
    <property type="entry name" value="Solute_trans_a"/>
    <property type="match status" value="1"/>
</dbReference>
<dbReference type="PANTHER" id="PTHR23423">
    <property type="entry name" value="ORGANIC SOLUTE TRANSPORTER-RELATED"/>
    <property type="match status" value="1"/>
</dbReference>
<dbReference type="SMART" id="SM01417">
    <property type="entry name" value="Solute_trans_a"/>
    <property type="match status" value="1"/>
</dbReference>
<dbReference type="AlphaFoldDB" id="A0A6B2L8T7"/>
<evidence type="ECO:0000256" key="5">
    <source>
        <dbReference type="SAM" id="Phobius"/>
    </source>
</evidence>